<feature type="chain" id="PRO_5017935218" description="Porin" evidence="5">
    <location>
        <begin position="24"/>
        <end position="366"/>
    </location>
</feature>
<comment type="similarity">
    <text evidence="1">Belongs to the alphaproteobacteria porin family.</text>
</comment>
<keyword evidence="3" id="KW-0406">Ion transport</keyword>
<evidence type="ECO:0000256" key="2">
    <source>
        <dbReference type="ARBA" id="ARBA00022448"/>
    </source>
</evidence>
<keyword evidence="7" id="KW-1185">Reference proteome</keyword>
<dbReference type="AlphaFoldDB" id="A0A3L7DVR6"/>
<dbReference type="InterPro" id="IPR003684">
    <property type="entry name" value="Porin_alphabac"/>
</dbReference>
<evidence type="ECO:0008006" key="8">
    <source>
        <dbReference type="Google" id="ProtNLM"/>
    </source>
</evidence>
<organism evidence="6 7">
    <name type="scientific">Seongchinamella sediminis</name>
    <dbReference type="NCBI Taxonomy" id="2283635"/>
    <lineage>
        <taxon>Bacteria</taxon>
        <taxon>Pseudomonadati</taxon>
        <taxon>Pseudomonadota</taxon>
        <taxon>Gammaproteobacteria</taxon>
        <taxon>Cellvibrionales</taxon>
        <taxon>Halieaceae</taxon>
        <taxon>Seongchinamella</taxon>
    </lineage>
</organism>
<dbReference type="EMBL" id="QRAN01000011">
    <property type="protein sequence ID" value="RLQ21657.1"/>
    <property type="molecule type" value="Genomic_DNA"/>
</dbReference>
<dbReference type="GO" id="GO:0015288">
    <property type="term" value="F:porin activity"/>
    <property type="evidence" value="ECO:0007669"/>
    <property type="project" value="UniProtKB-KW"/>
</dbReference>
<proteinExistence type="inferred from homology"/>
<keyword evidence="5" id="KW-0732">Signal</keyword>
<accession>A0A3L7DVR6</accession>
<name>A0A3L7DVR6_9GAMM</name>
<dbReference type="Pfam" id="PF02530">
    <property type="entry name" value="Porin_2"/>
    <property type="match status" value="1"/>
</dbReference>
<evidence type="ECO:0000256" key="3">
    <source>
        <dbReference type="ARBA" id="ARBA00023114"/>
    </source>
</evidence>
<evidence type="ECO:0000256" key="4">
    <source>
        <dbReference type="ARBA" id="ARBA00023136"/>
    </source>
</evidence>
<keyword evidence="2" id="KW-0813">Transport</keyword>
<evidence type="ECO:0000256" key="5">
    <source>
        <dbReference type="SAM" id="SignalP"/>
    </source>
</evidence>
<evidence type="ECO:0000313" key="6">
    <source>
        <dbReference type="EMBL" id="RLQ21657.1"/>
    </source>
</evidence>
<keyword evidence="3" id="KW-0812">Transmembrane</keyword>
<evidence type="ECO:0000256" key="1">
    <source>
        <dbReference type="ARBA" id="ARBA00009521"/>
    </source>
</evidence>
<dbReference type="RefSeq" id="WP_117954744.1">
    <property type="nucleotide sequence ID" value="NZ_QRAN01000011.1"/>
</dbReference>
<feature type="signal peptide" evidence="5">
    <location>
        <begin position="1"/>
        <end position="23"/>
    </location>
</feature>
<dbReference type="GO" id="GO:0046930">
    <property type="term" value="C:pore complex"/>
    <property type="evidence" value="ECO:0007669"/>
    <property type="project" value="UniProtKB-KW"/>
</dbReference>
<gene>
    <name evidence="6" type="ORF">DWB85_11625</name>
</gene>
<reference evidence="6 7" key="1">
    <citation type="submission" date="2018-07" db="EMBL/GenBank/DDBJ databases">
        <title>Halioglobus sp. genome submission.</title>
        <authorList>
            <person name="Ye M.-Q."/>
            <person name="Du Z.-J."/>
        </authorList>
    </citation>
    <scope>NUCLEOTIDE SEQUENCE [LARGE SCALE GENOMIC DNA]</scope>
    <source>
        <strain evidence="6 7">U0301</strain>
    </source>
</reference>
<protein>
    <recommendedName>
        <fullName evidence="8">Porin</fullName>
    </recommendedName>
</protein>
<comment type="caution">
    <text evidence="6">The sequence shown here is derived from an EMBL/GenBank/DDBJ whole genome shotgun (WGS) entry which is preliminary data.</text>
</comment>
<dbReference type="Proteomes" id="UP000265509">
    <property type="component" value="Unassembled WGS sequence"/>
</dbReference>
<dbReference type="OrthoDB" id="190887at2"/>
<keyword evidence="4" id="KW-0472">Membrane</keyword>
<evidence type="ECO:0000313" key="7">
    <source>
        <dbReference type="Proteomes" id="UP000265509"/>
    </source>
</evidence>
<dbReference type="SUPFAM" id="SSF56935">
    <property type="entry name" value="Porins"/>
    <property type="match status" value="1"/>
</dbReference>
<sequence>MSHIKIKALTAAVALCAAPQAFSGYTFDLGDGNQLTFGGYIKADVRYVDGDVGYQDYWRGNNPGFADTSKTHFNVKETRFNTKYTHGDVTAFIEMDFYGGDGNEVATNGTNPRLRHAFIDYKGWRAGQFWSTFTPLKAFPDALDFGGPIVGEVFIRQPMIRYSTGGFSIAVENPETWGGDTPTGVNSNGGGSTGIDNDEDIPDLIATYAFKGDWGEVQAGVLARKLEQGGVDETAIAGNVGGRINIGKDDIRFQVNVGESGRYVGAGMVNDIVLDPVTGDKEVEDTTAFTIAYRHLWSDKWRSTLYYGEATTDVLELDRSHWGVNLIRQLTPALSVGGELGQFSVDDDLGETGDSNYFQVSFKFGI</sequence>
<keyword evidence="3" id="KW-0626">Porin</keyword>